<proteinExistence type="predicted"/>
<reference evidence="1 2" key="1">
    <citation type="journal article" date="2016" name="Sci. Rep.">
        <title>The Dendrobium catenatum Lindl. genome sequence provides insights into polysaccharide synthase, floral development and adaptive evolution.</title>
        <authorList>
            <person name="Zhang G.Q."/>
            <person name="Xu Q."/>
            <person name="Bian C."/>
            <person name="Tsai W.C."/>
            <person name="Yeh C.M."/>
            <person name="Liu K.W."/>
            <person name="Yoshida K."/>
            <person name="Zhang L.S."/>
            <person name="Chang S.B."/>
            <person name="Chen F."/>
            <person name="Shi Y."/>
            <person name="Su Y.Y."/>
            <person name="Zhang Y.Q."/>
            <person name="Chen L.J."/>
            <person name="Yin Y."/>
            <person name="Lin M."/>
            <person name="Huang H."/>
            <person name="Deng H."/>
            <person name="Wang Z.W."/>
            <person name="Zhu S.L."/>
            <person name="Zhao X."/>
            <person name="Deng C."/>
            <person name="Niu S.C."/>
            <person name="Huang J."/>
            <person name="Wang M."/>
            <person name="Liu G.H."/>
            <person name="Yang H.J."/>
            <person name="Xiao X.J."/>
            <person name="Hsiao Y.Y."/>
            <person name="Wu W.L."/>
            <person name="Chen Y.Y."/>
            <person name="Mitsuda N."/>
            <person name="Ohme-Takagi M."/>
            <person name="Luo Y.B."/>
            <person name="Van de Peer Y."/>
            <person name="Liu Z.J."/>
        </authorList>
    </citation>
    <scope>NUCLEOTIDE SEQUENCE [LARGE SCALE GENOMIC DNA]</scope>
    <source>
        <tissue evidence="1">The whole plant</tissue>
    </source>
</reference>
<reference evidence="1 2" key="2">
    <citation type="journal article" date="2017" name="Nature">
        <title>The Apostasia genome and the evolution of orchids.</title>
        <authorList>
            <person name="Zhang G.Q."/>
            <person name="Liu K.W."/>
            <person name="Li Z."/>
            <person name="Lohaus R."/>
            <person name="Hsiao Y.Y."/>
            <person name="Niu S.C."/>
            <person name="Wang J.Y."/>
            <person name="Lin Y.C."/>
            <person name="Xu Q."/>
            <person name="Chen L.J."/>
            <person name="Yoshida K."/>
            <person name="Fujiwara S."/>
            <person name="Wang Z.W."/>
            <person name="Zhang Y.Q."/>
            <person name="Mitsuda N."/>
            <person name="Wang M."/>
            <person name="Liu G.H."/>
            <person name="Pecoraro L."/>
            <person name="Huang H.X."/>
            <person name="Xiao X.J."/>
            <person name="Lin M."/>
            <person name="Wu X.Y."/>
            <person name="Wu W.L."/>
            <person name="Chen Y.Y."/>
            <person name="Chang S.B."/>
            <person name="Sakamoto S."/>
            <person name="Ohme-Takagi M."/>
            <person name="Yagi M."/>
            <person name="Zeng S.J."/>
            <person name="Shen C.Y."/>
            <person name="Yeh C.M."/>
            <person name="Luo Y.B."/>
            <person name="Tsai W.C."/>
            <person name="Van de Peer Y."/>
            <person name="Liu Z.J."/>
        </authorList>
    </citation>
    <scope>NUCLEOTIDE SEQUENCE [LARGE SCALE GENOMIC DNA]</scope>
    <source>
        <tissue evidence="1">The whole plant</tissue>
    </source>
</reference>
<name>A0A2I0WVA0_9ASPA</name>
<evidence type="ECO:0000313" key="2">
    <source>
        <dbReference type="Proteomes" id="UP000233837"/>
    </source>
</evidence>
<dbReference type="Proteomes" id="UP000233837">
    <property type="component" value="Unassembled WGS sequence"/>
</dbReference>
<evidence type="ECO:0000313" key="1">
    <source>
        <dbReference type="EMBL" id="PKU79571.1"/>
    </source>
</evidence>
<dbReference type="EMBL" id="KZ502442">
    <property type="protein sequence ID" value="PKU79571.1"/>
    <property type="molecule type" value="Genomic_DNA"/>
</dbReference>
<dbReference type="AlphaFoldDB" id="A0A2I0WVA0"/>
<sequence>MFLLSNLFFPLNNLKTPRSLILIVNNVEEFSYNNWVANIREFLINKFKKIVTKSAIKKPLDYINGFLPLMSVNPNTFKSNFIIIKFYYIS</sequence>
<organism evidence="1 2">
    <name type="scientific">Dendrobium catenatum</name>
    <dbReference type="NCBI Taxonomy" id="906689"/>
    <lineage>
        <taxon>Eukaryota</taxon>
        <taxon>Viridiplantae</taxon>
        <taxon>Streptophyta</taxon>
        <taxon>Embryophyta</taxon>
        <taxon>Tracheophyta</taxon>
        <taxon>Spermatophyta</taxon>
        <taxon>Magnoliopsida</taxon>
        <taxon>Liliopsida</taxon>
        <taxon>Asparagales</taxon>
        <taxon>Orchidaceae</taxon>
        <taxon>Epidendroideae</taxon>
        <taxon>Malaxideae</taxon>
        <taxon>Dendrobiinae</taxon>
        <taxon>Dendrobium</taxon>
    </lineage>
</organism>
<keyword evidence="2" id="KW-1185">Reference proteome</keyword>
<protein>
    <submittedName>
        <fullName evidence="1">Uncharacterized protein</fullName>
    </submittedName>
</protein>
<accession>A0A2I0WVA0</accession>
<gene>
    <name evidence="1" type="ORF">MA16_Dca000917</name>
</gene>